<evidence type="ECO:0000259" key="6">
    <source>
        <dbReference type="Pfam" id="PF00108"/>
    </source>
</evidence>
<evidence type="ECO:0000256" key="3">
    <source>
        <dbReference type="ARBA" id="ARBA00023315"/>
    </source>
</evidence>
<dbReference type="CDD" id="cd00751">
    <property type="entry name" value="thiolase"/>
    <property type="match status" value="1"/>
</dbReference>
<dbReference type="PANTHER" id="PTHR18919:SF107">
    <property type="entry name" value="ACETYL-COA ACETYLTRANSFERASE, CYTOSOLIC"/>
    <property type="match status" value="1"/>
</dbReference>
<dbReference type="GeneID" id="94692628"/>
<dbReference type="InterPro" id="IPR016039">
    <property type="entry name" value="Thiolase-like"/>
</dbReference>
<dbReference type="Pfam" id="PF00108">
    <property type="entry name" value="Thiolase_N"/>
    <property type="match status" value="1"/>
</dbReference>
<dbReference type="PIRSF" id="PIRSF000429">
    <property type="entry name" value="Ac-CoA_Ac_transf"/>
    <property type="match status" value="1"/>
</dbReference>
<reference evidence="8 9" key="1">
    <citation type="submission" date="2016-10" db="EMBL/GenBank/DDBJ databases">
        <authorList>
            <person name="de Groot N.N."/>
        </authorList>
    </citation>
    <scope>NUCLEOTIDE SEQUENCE [LARGE SCALE GENOMIC DNA]</scope>
    <source>
        <strain evidence="8 9">LMG 24775</strain>
    </source>
</reference>
<dbReference type="GO" id="GO:0044281">
    <property type="term" value="P:small molecule metabolic process"/>
    <property type="evidence" value="ECO:0007669"/>
    <property type="project" value="UniProtKB-ARBA"/>
</dbReference>
<protein>
    <submittedName>
        <fullName evidence="8">Acetyl-CoA C-acetyltransferase</fullName>
    </submittedName>
</protein>
<dbReference type="InterPro" id="IPR020617">
    <property type="entry name" value="Thiolase_C"/>
</dbReference>
<feature type="active site" description="Proton acceptor" evidence="4">
    <location>
        <position position="380"/>
    </location>
</feature>
<dbReference type="InterPro" id="IPR020613">
    <property type="entry name" value="Thiolase_CS"/>
</dbReference>
<dbReference type="InterPro" id="IPR002155">
    <property type="entry name" value="Thiolase"/>
</dbReference>
<evidence type="ECO:0000256" key="5">
    <source>
        <dbReference type="RuleBase" id="RU003557"/>
    </source>
</evidence>
<dbReference type="FunFam" id="3.40.47.10:FF:000010">
    <property type="entry name" value="Acetyl-CoA acetyltransferase (Thiolase)"/>
    <property type="match status" value="1"/>
</dbReference>
<evidence type="ECO:0000313" key="9">
    <source>
        <dbReference type="Proteomes" id="UP000183417"/>
    </source>
</evidence>
<dbReference type="Pfam" id="PF02803">
    <property type="entry name" value="Thiolase_C"/>
    <property type="match status" value="1"/>
</dbReference>
<dbReference type="EMBL" id="FNPE01000033">
    <property type="protein sequence ID" value="SDZ54261.1"/>
    <property type="molecule type" value="Genomic_DNA"/>
</dbReference>
<accession>A0A1H3TWX9</accession>
<name>A0A1H3TWX9_9BURK</name>
<dbReference type="PROSITE" id="PS00737">
    <property type="entry name" value="THIOLASE_2"/>
    <property type="match status" value="1"/>
</dbReference>
<dbReference type="SUPFAM" id="SSF53901">
    <property type="entry name" value="Thiolase-like"/>
    <property type="match status" value="2"/>
</dbReference>
<evidence type="ECO:0000259" key="7">
    <source>
        <dbReference type="Pfam" id="PF02803"/>
    </source>
</evidence>
<evidence type="ECO:0000256" key="2">
    <source>
        <dbReference type="ARBA" id="ARBA00022679"/>
    </source>
</evidence>
<dbReference type="PROSITE" id="PS00098">
    <property type="entry name" value="THIOLASE_1"/>
    <property type="match status" value="1"/>
</dbReference>
<dbReference type="InterPro" id="IPR020610">
    <property type="entry name" value="Thiolase_AS"/>
</dbReference>
<sequence length="394" mass="40046">MSDDIVIVSAARTAVGKFGGSLAKISAPELGSIAIQAALARAKLTGDQVGEVIMGQVLAAGAGQNPARQAVIKAGLPQSVPGLTINAVCGSGLKAVMLAYQSVLAGDSEIIVAGGQENMSASPHVLTGSRDGQRMGDWKMVDTMINDGLWDVYNKYHMGITAENVAKQEGITRDMQDALALASQQKAAAAQEAGKFKDEIVPVNIPQRKGDPVVFDADEFINKKTNAEALAGLKPAFDKAGSVTAGNASGINDGAAAVVVMTARKAAALGLTPLARIASFATTGLDPATMGLGPVTASQKALARAGWGVGDVDLFELNEAFAAQACAVNKLLSVDPAKVNVNGGAIAIGHPIGASGCRILVTLLHEMQRRGAKKGLAGLCIGGGMGVAMALDRA</sequence>
<keyword evidence="3 5" id="KW-0012">Acyltransferase</keyword>
<dbReference type="InterPro" id="IPR020615">
    <property type="entry name" value="Thiolase_acyl_enz_int_AS"/>
</dbReference>
<feature type="domain" description="Thiolase C-terminal" evidence="7">
    <location>
        <begin position="271"/>
        <end position="392"/>
    </location>
</feature>
<organism evidence="8 9">
    <name type="scientific">Delftia lacustris</name>
    <dbReference type="NCBI Taxonomy" id="558537"/>
    <lineage>
        <taxon>Bacteria</taxon>
        <taxon>Pseudomonadati</taxon>
        <taxon>Pseudomonadota</taxon>
        <taxon>Betaproteobacteria</taxon>
        <taxon>Burkholderiales</taxon>
        <taxon>Comamonadaceae</taxon>
        <taxon>Delftia</taxon>
    </lineage>
</organism>
<gene>
    <name evidence="8" type="ORF">SAMN05421547_13315</name>
</gene>
<evidence type="ECO:0000313" key="8">
    <source>
        <dbReference type="EMBL" id="SDZ54261.1"/>
    </source>
</evidence>
<dbReference type="RefSeq" id="WP_016446899.1">
    <property type="nucleotide sequence ID" value="NZ_CP141274.1"/>
</dbReference>
<feature type="active site" description="Acyl-thioester intermediate" evidence="4">
    <location>
        <position position="89"/>
    </location>
</feature>
<comment type="similarity">
    <text evidence="1 5">Belongs to the thiolase-like superfamily. Thiolase family.</text>
</comment>
<dbReference type="PANTHER" id="PTHR18919">
    <property type="entry name" value="ACETYL-COA C-ACYLTRANSFERASE"/>
    <property type="match status" value="1"/>
</dbReference>
<keyword evidence="2 5" id="KW-0808">Transferase</keyword>
<dbReference type="GO" id="GO:0003988">
    <property type="term" value="F:acetyl-CoA C-acyltransferase activity"/>
    <property type="evidence" value="ECO:0007669"/>
    <property type="project" value="UniProtKB-ARBA"/>
</dbReference>
<dbReference type="NCBIfam" id="TIGR01930">
    <property type="entry name" value="AcCoA-C-Actrans"/>
    <property type="match status" value="1"/>
</dbReference>
<dbReference type="PROSITE" id="PS00099">
    <property type="entry name" value="THIOLASE_3"/>
    <property type="match status" value="1"/>
</dbReference>
<dbReference type="Gene3D" id="3.40.47.10">
    <property type="match status" value="2"/>
</dbReference>
<proteinExistence type="inferred from homology"/>
<dbReference type="AlphaFoldDB" id="A0A1H3TWX9"/>
<evidence type="ECO:0000256" key="1">
    <source>
        <dbReference type="ARBA" id="ARBA00010982"/>
    </source>
</evidence>
<dbReference type="Proteomes" id="UP000183417">
    <property type="component" value="Unassembled WGS sequence"/>
</dbReference>
<feature type="domain" description="Thiolase N-terminal" evidence="6">
    <location>
        <begin position="5"/>
        <end position="263"/>
    </location>
</feature>
<feature type="active site" description="Proton acceptor" evidence="4">
    <location>
        <position position="350"/>
    </location>
</feature>
<dbReference type="InterPro" id="IPR020616">
    <property type="entry name" value="Thiolase_N"/>
</dbReference>
<evidence type="ECO:0000256" key="4">
    <source>
        <dbReference type="PIRSR" id="PIRSR000429-1"/>
    </source>
</evidence>